<evidence type="ECO:0000313" key="2">
    <source>
        <dbReference type="EMBL" id="UYP44416.1"/>
    </source>
</evidence>
<reference evidence="2" key="1">
    <citation type="submission" date="2022-09" db="EMBL/GenBank/DDBJ databases">
        <title>Actin cytoskeleton and complex cell architecture in an #Asgard archaeon.</title>
        <authorList>
            <person name="Ponce Toledo R.I."/>
            <person name="Schleper C."/>
            <person name="Rodrigues Oliveira T."/>
            <person name="Wollweber F."/>
            <person name="Xu J."/>
            <person name="Rittmann S."/>
            <person name="Klingl A."/>
            <person name="Pilhofer M."/>
        </authorList>
    </citation>
    <scope>NUCLEOTIDE SEQUENCE</scope>
    <source>
        <strain evidence="2">B-35</strain>
    </source>
</reference>
<keyword evidence="3" id="KW-1185">Reference proteome</keyword>
<gene>
    <name evidence="2" type="ORF">NEF87_000701</name>
</gene>
<sequence length="159" mass="16976">MSDNAVSTGIMSTASIVTTIVVIAAAFTVAAAIGASINNSGQNFANQINTDFEVLAIGNTEAGNSTIYGYVKNLGDASVGSFSEMDVFLDGDYYYLDSADTSLFRWNATILNDNGNNIWDPLETIIVRMYFPDGESINSGSHQIVIAISGISEIYQFSI</sequence>
<keyword evidence="1" id="KW-1133">Transmembrane helix</keyword>
<protein>
    <recommendedName>
        <fullName evidence="4">Flagellin</fullName>
    </recommendedName>
</protein>
<name>A0ABY6HPF1_9ARCH</name>
<dbReference type="Proteomes" id="UP001208689">
    <property type="component" value="Chromosome"/>
</dbReference>
<proteinExistence type="predicted"/>
<keyword evidence="1" id="KW-0472">Membrane</keyword>
<accession>A0ABY6HPF1</accession>
<organism evidence="2 3">
    <name type="scientific">Candidatus Lokiarchaeum ossiferum</name>
    <dbReference type="NCBI Taxonomy" id="2951803"/>
    <lineage>
        <taxon>Archaea</taxon>
        <taxon>Promethearchaeati</taxon>
        <taxon>Promethearchaeota</taxon>
        <taxon>Promethearchaeia</taxon>
        <taxon>Promethearchaeales</taxon>
        <taxon>Promethearchaeaceae</taxon>
        <taxon>Candidatus Lokiarchaeum</taxon>
    </lineage>
</organism>
<evidence type="ECO:0008006" key="4">
    <source>
        <dbReference type="Google" id="ProtNLM"/>
    </source>
</evidence>
<evidence type="ECO:0000313" key="3">
    <source>
        <dbReference type="Proteomes" id="UP001208689"/>
    </source>
</evidence>
<keyword evidence="1" id="KW-0812">Transmembrane</keyword>
<feature type="transmembrane region" description="Helical" evidence="1">
    <location>
        <begin position="12"/>
        <end position="33"/>
    </location>
</feature>
<dbReference type="EMBL" id="CP104013">
    <property type="protein sequence ID" value="UYP44416.1"/>
    <property type="molecule type" value="Genomic_DNA"/>
</dbReference>
<evidence type="ECO:0000256" key="1">
    <source>
        <dbReference type="SAM" id="Phobius"/>
    </source>
</evidence>